<evidence type="ECO:0000313" key="1">
    <source>
        <dbReference type="EMBL" id="ENV91564.1"/>
    </source>
</evidence>
<accession>N9E9J5</accession>
<evidence type="ECO:0000313" key="2">
    <source>
        <dbReference type="Proteomes" id="UP000013251"/>
    </source>
</evidence>
<proteinExistence type="predicted"/>
<dbReference type="EMBL" id="APQG01000043">
    <property type="protein sequence ID" value="ENV91564.1"/>
    <property type="molecule type" value="Genomic_DNA"/>
</dbReference>
<dbReference type="HOGENOM" id="CLU_3401654_0_0_6"/>
<keyword evidence="2" id="KW-1185">Reference proteome</keyword>
<name>N9E9J5_ACIBZ</name>
<dbReference type="Proteomes" id="UP000013251">
    <property type="component" value="Unassembled WGS sequence"/>
</dbReference>
<protein>
    <submittedName>
        <fullName evidence="1">Uncharacterized protein</fullName>
    </submittedName>
</protein>
<comment type="caution">
    <text evidence="1">The sequence shown here is derived from an EMBL/GenBank/DDBJ whole genome shotgun (WGS) entry which is preliminary data.</text>
</comment>
<gene>
    <name evidence="1" type="ORF">F938_03563</name>
</gene>
<dbReference type="AlphaFoldDB" id="N9E9J5"/>
<organism evidence="1 2">
    <name type="scientific">Acinetobacter bereziniae LMG 1003 = CIP 70.12</name>
    <dbReference type="NCBI Taxonomy" id="981324"/>
    <lineage>
        <taxon>Bacteria</taxon>
        <taxon>Pseudomonadati</taxon>
        <taxon>Pseudomonadota</taxon>
        <taxon>Gammaproteobacteria</taxon>
        <taxon>Moraxellales</taxon>
        <taxon>Moraxellaceae</taxon>
        <taxon>Acinetobacter</taxon>
    </lineage>
</organism>
<sequence>MNNEALYIFSLKLKIADKAREGDFILNHIE</sequence>
<reference evidence="1 2" key="1">
    <citation type="submission" date="2013-02" db="EMBL/GenBank/DDBJ databases">
        <title>The Genome Sequence of Acinetobacter bereziniae CIP 70.12.</title>
        <authorList>
            <consortium name="The Broad Institute Genome Sequencing Platform"/>
            <consortium name="The Broad Institute Genome Sequencing Center for Infectious Disease"/>
            <person name="Cerqueira G."/>
            <person name="Feldgarden M."/>
            <person name="Courvalin P."/>
            <person name="Perichon B."/>
            <person name="Grillot-Courvalin C."/>
            <person name="Clermont D."/>
            <person name="Rocha E."/>
            <person name="Yoon E.-J."/>
            <person name="Nemec A."/>
            <person name="Walker B."/>
            <person name="Young S.K."/>
            <person name="Zeng Q."/>
            <person name="Gargeya S."/>
            <person name="Fitzgerald M."/>
            <person name="Haas B."/>
            <person name="Abouelleil A."/>
            <person name="Alvarado L."/>
            <person name="Arachchi H.M."/>
            <person name="Berlin A.M."/>
            <person name="Chapman S.B."/>
            <person name="Dewar J."/>
            <person name="Goldberg J."/>
            <person name="Griggs A."/>
            <person name="Gujja S."/>
            <person name="Hansen M."/>
            <person name="Howarth C."/>
            <person name="Imamovic A."/>
            <person name="Larimer J."/>
            <person name="McCowan C."/>
            <person name="Murphy C."/>
            <person name="Neiman D."/>
            <person name="Pearson M."/>
            <person name="Priest M."/>
            <person name="Roberts A."/>
            <person name="Saif S."/>
            <person name="Shea T."/>
            <person name="Sisk P."/>
            <person name="Sykes S."/>
            <person name="Wortman J."/>
            <person name="Nusbaum C."/>
            <person name="Birren B."/>
        </authorList>
    </citation>
    <scope>NUCLEOTIDE SEQUENCE [LARGE SCALE GENOMIC DNA]</scope>
    <source>
        <strain evidence="1 2">CIP 70.12</strain>
    </source>
</reference>